<gene>
    <name evidence="2" type="ORF">MSPICULIGERA_LOCUS12808</name>
</gene>
<dbReference type="Proteomes" id="UP001177023">
    <property type="component" value="Unassembled WGS sequence"/>
</dbReference>
<accession>A0AA36CUJ4</accession>
<organism evidence="2 3">
    <name type="scientific">Mesorhabditis spiculigera</name>
    <dbReference type="NCBI Taxonomy" id="96644"/>
    <lineage>
        <taxon>Eukaryota</taxon>
        <taxon>Metazoa</taxon>
        <taxon>Ecdysozoa</taxon>
        <taxon>Nematoda</taxon>
        <taxon>Chromadorea</taxon>
        <taxon>Rhabditida</taxon>
        <taxon>Rhabditina</taxon>
        <taxon>Rhabditomorpha</taxon>
        <taxon>Rhabditoidea</taxon>
        <taxon>Rhabditidae</taxon>
        <taxon>Mesorhabditinae</taxon>
        <taxon>Mesorhabditis</taxon>
    </lineage>
</organism>
<feature type="region of interest" description="Disordered" evidence="1">
    <location>
        <begin position="123"/>
        <end position="142"/>
    </location>
</feature>
<evidence type="ECO:0000313" key="2">
    <source>
        <dbReference type="EMBL" id="CAJ0574475.1"/>
    </source>
</evidence>
<feature type="region of interest" description="Disordered" evidence="1">
    <location>
        <begin position="23"/>
        <end position="42"/>
    </location>
</feature>
<dbReference type="AlphaFoldDB" id="A0AA36CUJ4"/>
<comment type="caution">
    <text evidence="2">The sequence shown here is derived from an EMBL/GenBank/DDBJ whole genome shotgun (WGS) entry which is preliminary data.</text>
</comment>
<keyword evidence="3" id="KW-1185">Reference proteome</keyword>
<evidence type="ECO:0000256" key="1">
    <source>
        <dbReference type="SAM" id="MobiDB-lite"/>
    </source>
</evidence>
<protein>
    <submittedName>
        <fullName evidence="2">Uncharacterized protein</fullName>
    </submittedName>
</protein>
<feature type="non-terminal residue" evidence="2">
    <location>
        <position position="142"/>
    </location>
</feature>
<name>A0AA36CUJ4_9BILA</name>
<dbReference type="EMBL" id="CATQJA010002630">
    <property type="protein sequence ID" value="CAJ0574475.1"/>
    <property type="molecule type" value="Genomic_DNA"/>
</dbReference>
<proteinExistence type="predicted"/>
<evidence type="ECO:0000313" key="3">
    <source>
        <dbReference type="Proteomes" id="UP001177023"/>
    </source>
</evidence>
<feature type="compositionally biased region" description="Basic and acidic residues" evidence="1">
    <location>
        <begin position="133"/>
        <end position="142"/>
    </location>
</feature>
<reference evidence="2" key="1">
    <citation type="submission" date="2023-06" db="EMBL/GenBank/DDBJ databases">
        <authorList>
            <person name="Delattre M."/>
        </authorList>
    </citation>
    <scope>NUCLEOTIDE SEQUENCE</scope>
    <source>
        <strain evidence="2">AF72</strain>
    </source>
</reference>
<sequence>MSASRSLAKTQEWACDVEPSDVDEMMMMGKGGPSQGGNSSQSTRIDYLCMDESIHEEQDLGEAEAQTTLKCTLRGEVGPKPEPHQRASNCLASRREQWSLELQGGCTAGPQIPINGIYRPCINASDDTANETNGDKHESLTN</sequence>